<sequence length="159" mass="18595">MSRWRTVPFACTRNWGECFVRYPGWYPVLYQRENEEKTREGSLLCEAVDLEIAGFIIQNRRYMMRMGNTFRTDRTFCSPQPWSEQRFGRRSGDANRGPSFDRNRECVVESQTNRSLRMEHNDSQSELYRNVSPFALDRGNSKYFGEATSGYEGLVPSAS</sequence>
<organism evidence="2 3">
    <name type="scientific">Guyanagaster necrorhizus</name>
    <dbReference type="NCBI Taxonomy" id="856835"/>
    <lineage>
        <taxon>Eukaryota</taxon>
        <taxon>Fungi</taxon>
        <taxon>Dikarya</taxon>
        <taxon>Basidiomycota</taxon>
        <taxon>Agaricomycotina</taxon>
        <taxon>Agaricomycetes</taxon>
        <taxon>Agaricomycetidae</taxon>
        <taxon>Agaricales</taxon>
        <taxon>Marasmiineae</taxon>
        <taxon>Physalacriaceae</taxon>
        <taxon>Guyanagaster</taxon>
    </lineage>
</organism>
<accession>A0A9P7VHN1</accession>
<dbReference type="RefSeq" id="XP_043034726.1">
    <property type="nucleotide sequence ID" value="XM_043184514.1"/>
</dbReference>
<evidence type="ECO:0000313" key="3">
    <source>
        <dbReference type="Proteomes" id="UP000812287"/>
    </source>
</evidence>
<name>A0A9P7VHN1_9AGAR</name>
<reference evidence="2" key="1">
    <citation type="submission" date="2020-11" db="EMBL/GenBank/DDBJ databases">
        <title>Adaptations for nitrogen fixation in a non-lichenized fungal sporocarp promotes dispersal by wood-feeding termites.</title>
        <authorList>
            <consortium name="DOE Joint Genome Institute"/>
            <person name="Koch R.A."/>
            <person name="Yoon G."/>
            <person name="Arayal U."/>
            <person name="Lail K."/>
            <person name="Amirebrahimi M."/>
            <person name="Labutti K."/>
            <person name="Lipzen A."/>
            <person name="Riley R."/>
            <person name="Barry K."/>
            <person name="Henrissat B."/>
            <person name="Grigoriev I.V."/>
            <person name="Herr J.R."/>
            <person name="Aime M.C."/>
        </authorList>
    </citation>
    <scope>NUCLEOTIDE SEQUENCE</scope>
    <source>
        <strain evidence="2">MCA 3950</strain>
    </source>
</reference>
<keyword evidence="3" id="KW-1185">Reference proteome</keyword>
<proteinExistence type="predicted"/>
<feature type="compositionally biased region" description="Basic and acidic residues" evidence="1">
    <location>
        <begin position="86"/>
        <end position="103"/>
    </location>
</feature>
<dbReference type="AlphaFoldDB" id="A0A9P7VHN1"/>
<evidence type="ECO:0000313" key="2">
    <source>
        <dbReference type="EMBL" id="KAG7441226.1"/>
    </source>
</evidence>
<evidence type="ECO:0000256" key="1">
    <source>
        <dbReference type="SAM" id="MobiDB-lite"/>
    </source>
</evidence>
<dbReference type="Proteomes" id="UP000812287">
    <property type="component" value="Unassembled WGS sequence"/>
</dbReference>
<feature type="region of interest" description="Disordered" evidence="1">
    <location>
        <begin position="81"/>
        <end position="103"/>
    </location>
</feature>
<comment type="caution">
    <text evidence="2">The sequence shown here is derived from an EMBL/GenBank/DDBJ whole genome shotgun (WGS) entry which is preliminary data.</text>
</comment>
<dbReference type="GeneID" id="66106811"/>
<dbReference type="EMBL" id="MU250562">
    <property type="protein sequence ID" value="KAG7441226.1"/>
    <property type="molecule type" value="Genomic_DNA"/>
</dbReference>
<gene>
    <name evidence="2" type="ORF">BT62DRAFT_923450</name>
</gene>
<protein>
    <submittedName>
        <fullName evidence="2">Uncharacterized protein</fullName>
    </submittedName>
</protein>